<keyword evidence="3" id="KW-1185">Reference proteome</keyword>
<dbReference type="AlphaFoldDB" id="A0A8W8MFB4"/>
<name>A0A8W8MFB4_MAGGI</name>
<sequence length="79" mass="9103">KMMKLVLLVVLLSFMGVSAQDGILADDLYMRNPCNKCLTKFHECYDYYKCSDRTEAERGTCLEYCNTQYNSCMGFCRVG</sequence>
<reference evidence="2" key="1">
    <citation type="submission" date="2022-08" db="UniProtKB">
        <authorList>
            <consortium name="EnsemblMetazoa"/>
        </authorList>
    </citation>
    <scope>IDENTIFICATION</scope>
    <source>
        <strain evidence="2">05x7-T-G4-1.051#20</strain>
    </source>
</reference>
<evidence type="ECO:0000256" key="1">
    <source>
        <dbReference type="SAM" id="SignalP"/>
    </source>
</evidence>
<protein>
    <submittedName>
        <fullName evidence="2">Uncharacterized protein</fullName>
    </submittedName>
</protein>
<proteinExistence type="predicted"/>
<accession>A0A8W8MFB4</accession>
<evidence type="ECO:0000313" key="2">
    <source>
        <dbReference type="EnsemblMetazoa" id="G32680.1:cds"/>
    </source>
</evidence>
<keyword evidence="1" id="KW-0732">Signal</keyword>
<dbReference type="Proteomes" id="UP000005408">
    <property type="component" value="Unassembled WGS sequence"/>
</dbReference>
<dbReference type="EnsemblMetazoa" id="G32680.1">
    <property type="protein sequence ID" value="G32680.1:cds"/>
    <property type="gene ID" value="G32680"/>
</dbReference>
<feature type="signal peptide" evidence="1">
    <location>
        <begin position="1"/>
        <end position="19"/>
    </location>
</feature>
<organism evidence="2 3">
    <name type="scientific">Magallana gigas</name>
    <name type="common">Pacific oyster</name>
    <name type="synonym">Crassostrea gigas</name>
    <dbReference type="NCBI Taxonomy" id="29159"/>
    <lineage>
        <taxon>Eukaryota</taxon>
        <taxon>Metazoa</taxon>
        <taxon>Spiralia</taxon>
        <taxon>Lophotrochozoa</taxon>
        <taxon>Mollusca</taxon>
        <taxon>Bivalvia</taxon>
        <taxon>Autobranchia</taxon>
        <taxon>Pteriomorphia</taxon>
        <taxon>Ostreida</taxon>
        <taxon>Ostreoidea</taxon>
        <taxon>Ostreidae</taxon>
        <taxon>Magallana</taxon>
    </lineage>
</organism>
<evidence type="ECO:0000313" key="3">
    <source>
        <dbReference type="Proteomes" id="UP000005408"/>
    </source>
</evidence>
<feature type="chain" id="PRO_5036498444" evidence="1">
    <location>
        <begin position="20"/>
        <end position="79"/>
    </location>
</feature>